<dbReference type="AlphaFoldDB" id="A0A2L0ELY1"/>
<dbReference type="PANTHER" id="PTHR46847:SF1">
    <property type="entry name" value="D-ALLOSE-BINDING PERIPLASMIC PROTEIN-RELATED"/>
    <property type="match status" value="1"/>
</dbReference>
<dbReference type="Proteomes" id="UP000238348">
    <property type="component" value="Chromosome"/>
</dbReference>
<comment type="subcellular location">
    <subcellularLocation>
        <location evidence="1">Cell envelope</location>
    </subcellularLocation>
</comment>
<dbReference type="GO" id="GO:0030246">
    <property type="term" value="F:carbohydrate binding"/>
    <property type="evidence" value="ECO:0007669"/>
    <property type="project" value="UniProtKB-ARBA"/>
</dbReference>
<evidence type="ECO:0000313" key="6">
    <source>
        <dbReference type="EMBL" id="AUX40299.1"/>
    </source>
</evidence>
<dbReference type="EMBL" id="CP012673">
    <property type="protein sequence ID" value="AUX40299.1"/>
    <property type="molecule type" value="Genomic_DNA"/>
</dbReference>
<dbReference type="PROSITE" id="PS51257">
    <property type="entry name" value="PROKAR_LIPOPROTEIN"/>
    <property type="match status" value="1"/>
</dbReference>
<name>A0A2L0ELY1_SORCE</name>
<dbReference type="CDD" id="cd19998">
    <property type="entry name" value="PBP1_ABC_sugar_binding-like"/>
    <property type="match status" value="1"/>
</dbReference>
<protein>
    <submittedName>
        <fullName evidence="6">Ribose ABC transporter substrate-binding protein</fullName>
    </submittedName>
</protein>
<dbReference type="GO" id="GO:0030313">
    <property type="term" value="C:cell envelope"/>
    <property type="evidence" value="ECO:0007669"/>
    <property type="project" value="UniProtKB-SubCell"/>
</dbReference>
<reference evidence="6 7" key="1">
    <citation type="submission" date="2015-09" db="EMBL/GenBank/DDBJ databases">
        <title>Sorangium comparison.</title>
        <authorList>
            <person name="Zaburannyi N."/>
            <person name="Bunk B."/>
            <person name="Overmann J."/>
            <person name="Mueller R."/>
        </authorList>
    </citation>
    <scope>NUCLEOTIDE SEQUENCE [LARGE SCALE GENOMIC DNA]</scope>
    <source>
        <strain evidence="6 7">So ce26</strain>
    </source>
</reference>
<evidence type="ECO:0000256" key="2">
    <source>
        <dbReference type="ARBA" id="ARBA00007639"/>
    </source>
</evidence>
<evidence type="ECO:0000256" key="4">
    <source>
        <dbReference type="SAM" id="MobiDB-lite"/>
    </source>
</evidence>
<proteinExistence type="inferred from homology"/>
<dbReference type="Gene3D" id="3.40.50.2300">
    <property type="match status" value="2"/>
</dbReference>
<dbReference type="PANTHER" id="PTHR46847">
    <property type="entry name" value="D-ALLOSE-BINDING PERIPLASMIC PROTEIN-RELATED"/>
    <property type="match status" value="1"/>
</dbReference>
<evidence type="ECO:0000256" key="3">
    <source>
        <dbReference type="ARBA" id="ARBA00022729"/>
    </source>
</evidence>
<dbReference type="Pfam" id="PF13407">
    <property type="entry name" value="Peripla_BP_4"/>
    <property type="match status" value="1"/>
</dbReference>
<feature type="compositionally biased region" description="Low complexity" evidence="4">
    <location>
        <begin position="39"/>
        <end position="57"/>
    </location>
</feature>
<dbReference type="InterPro" id="IPR025997">
    <property type="entry name" value="SBP_2_dom"/>
</dbReference>
<accession>A0A2L0ELY1</accession>
<sequence length="407" mass="43252">MSIGQLKSRGPARRAAAVLGCALGLWALSACKGKPDSAQAAGGSASAAAEQAPSGQGPKIVEGPGFNPECFAPWKKDTKYLQWTARKPPFRLALVNGYVGNAWRIQMVKTAKAFAKDPAIAPLLKEFKVVSTGTDVAAQLGAIEDFINQGFDGIATLAVSPEGFDRVIRLADKKDVILVPFDNVLDTDKVMQVNEDQLAMGRKWGEFLDKQLGGKGKVLEVRGLQGNSVDRDRHVGFREVMEAPGKSYTIVEVVGSWDDGKAQKAVADALAVHRQFDALFAQGGSTGAVRALLDAGHKPIPVATEAENGVRKLIAKHHEQGMKGLSLGQSPGLAAIAMKAALEGLQGKVLPQMISVPIPAADHTTLKDGENFFSQLSDNFFTPNEFPPCGVNISGVKIMNESESDVK</sequence>
<organism evidence="6 7">
    <name type="scientific">Sorangium cellulosum</name>
    <name type="common">Polyangium cellulosum</name>
    <dbReference type="NCBI Taxonomy" id="56"/>
    <lineage>
        <taxon>Bacteria</taxon>
        <taxon>Pseudomonadati</taxon>
        <taxon>Myxococcota</taxon>
        <taxon>Polyangia</taxon>
        <taxon>Polyangiales</taxon>
        <taxon>Polyangiaceae</taxon>
        <taxon>Sorangium</taxon>
    </lineage>
</organism>
<gene>
    <name evidence="6" type="primary">rbsB</name>
    <name evidence="6" type="ORF">SOCE26_016990</name>
</gene>
<feature type="region of interest" description="Disordered" evidence="4">
    <location>
        <begin position="39"/>
        <end position="64"/>
    </location>
</feature>
<comment type="similarity">
    <text evidence="2">Belongs to the bacterial solute-binding protein 2 family.</text>
</comment>
<keyword evidence="3" id="KW-0732">Signal</keyword>
<dbReference type="SUPFAM" id="SSF53822">
    <property type="entry name" value="Periplasmic binding protein-like I"/>
    <property type="match status" value="1"/>
</dbReference>
<evidence type="ECO:0000259" key="5">
    <source>
        <dbReference type="Pfam" id="PF13407"/>
    </source>
</evidence>
<evidence type="ECO:0000256" key="1">
    <source>
        <dbReference type="ARBA" id="ARBA00004196"/>
    </source>
</evidence>
<dbReference type="InterPro" id="IPR028082">
    <property type="entry name" value="Peripla_BP_I"/>
</dbReference>
<evidence type="ECO:0000313" key="7">
    <source>
        <dbReference type="Proteomes" id="UP000238348"/>
    </source>
</evidence>
<feature type="domain" description="Periplasmic binding protein" evidence="5">
    <location>
        <begin position="93"/>
        <end position="348"/>
    </location>
</feature>